<dbReference type="InterPro" id="IPR038492">
    <property type="entry name" value="GBBH-like_N_sf"/>
</dbReference>
<organism evidence="4 5">
    <name type="scientific">Ruficoccus amylovorans</name>
    <dbReference type="NCBI Taxonomy" id="1804625"/>
    <lineage>
        <taxon>Bacteria</taxon>
        <taxon>Pseudomonadati</taxon>
        <taxon>Verrucomicrobiota</taxon>
        <taxon>Opitutia</taxon>
        <taxon>Puniceicoccales</taxon>
        <taxon>Cerasicoccaceae</taxon>
        <taxon>Ruficoccus</taxon>
    </lineage>
</organism>
<keyword evidence="2" id="KW-0408">Iron</keyword>
<keyword evidence="5" id="KW-1185">Reference proteome</keyword>
<dbReference type="InterPro" id="IPR010376">
    <property type="entry name" value="GBBH-like_N"/>
</dbReference>
<reference evidence="4 5" key="1">
    <citation type="submission" date="2020-07" db="EMBL/GenBank/DDBJ databases">
        <authorList>
            <person name="Feng X."/>
        </authorList>
    </citation>
    <scope>NUCLEOTIDE SEQUENCE [LARGE SCALE GENOMIC DNA]</scope>
    <source>
        <strain evidence="4 5">JCM31066</strain>
    </source>
</reference>
<evidence type="ECO:0000256" key="2">
    <source>
        <dbReference type="ARBA" id="ARBA00023004"/>
    </source>
</evidence>
<gene>
    <name evidence="4" type="ORF">H5P28_05370</name>
</gene>
<accession>A0A842HDM3</accession>
<name>A0A842HDM3_9BACT</name>
<dbReference type="PANTHER" id="PTHR35303:SF5">
    <property type="entry name" value="OS02G0197800 PROTEIN"/>
    <property type="match status" value="1"/>
</dbReference>
<dbReference type="AlphaFoldDB" id="A0A842HDM3"/>
<dbReference type="Gene3D" id="3.30.2020.30">
    <property type="match status" value="1"/>
</dbReference>
<proteinExistence type="predicted"/>
<evidence type="ECO:0000256" key="1">
    <source>
        <dbReference type="ARBA" id="ARBA00022723"/>
    </source>
</evidence>
<keyword evidence="1" id="KW-0479">Metal-binding</keyword>
<dbReference type="PANTHER" id="PTHR35303">
    <property type="entry name" value="OS02G0197800 PROTEIN"/>
    <property type="match status" value="1"/>
</dbReference>
<evidence type="ECO:0000259" key="3">
    <source>
        <dbReference type="Pfam" id="PF06155"/>
    </source>
</evidence>
<evidence type="ECO:0000313" key="5">
    <source>
        <dbReference type="Proteomes" id="UP000546464"/>
    </source>
</evidence>
<dbReference type="EMBL" id="JACHVB010000014">
    <property type="protein sequence ID" value="MBC2593687.1"/>
    <property type="molecule type" value="Genomic_DNA"/>
</dbReference>
<dbReference type="RefSeq" id="WP_185674688.1">
    <property type="nucleotide sequence ID" value="NZ_JACHVB010000014.1"/>
</dbReference>
<dbReference type="Proteomes" id="UP000546464">
    <property type="component" value="Unassembled WGS sequence"/>
</dbReference>
<feature type="domain" description="Gamma-butyrobetaine hydroxylase-like N-terminal" evidence="3">
    <location>
        <begin position="13"/>
        <end position="95"/>
    </location>
</feature>
<evidence type="ECO:0000313" key="4">
    <source>
        <dbReference type="EMBL" id="MBC2593687.1"/>
    </source>
</evidence>
<sequence>MTPPPEDIQLIGKEIAIRWPDGREDYFDPEYLRAHSPSAENIGEKDIFGNQYGGKGSREFPGVTVDGWKYAGNYAVVFTFSDGHNTGIYAWDTLRKLGDAQQDI</sequence>
<dbReference type="Pfam" id="PF06155">
    <property type="entry name" value="GBBH-like_N"/>
    <property type="match status" value="1"/>
</dbReference>
<comment type="caution">
    <text evidence="4">The sequence shown here is derived from an EMBL/GenBank/DDBJ whole genome shotgun (WGS) entry which is preliminary data.</text>
</comment>
<protein>
    <submittedName>
        <fullName evidence="4">DUF971 domain-containing protein</fullName>
    </submittedName>
</protein>
<dbReference type="GO" id="GO:0046872">
    <property type="term" value="F:metal ion binding"/>
    <property type="evidence" value="ECO:0007669"/>
    <property type="project" value="UniProtKB-KW"/>
</dbReference>